<evidence type="ECO:0000313" key="2">
    <source>
        <dbReference type="EMBL" id="PYE89916.1"/>
    </source>
</evidence>
<accession>A0A318TA74</accession>
<feature type="domain" description="NIPSNAP" evidence="1">
    <location>
        <begin position="5"/>
        <end position="100"/>
    </location>
</feature>
<dbReference type="EMBL" id="QJTF01000002">
    <property type="protein sequence ID" value="PYE89916.1"/>
    <property type="molecule type" value="Genomic_DNA"/>
</dbReference>
<keyword evidence="3" id="KW-1185">Reference proteome</keyword>
<reference evidence="2 3" key="1">
    <citation type="submission" date="2018-06" db="EMBL/GenBank/DDBJ databases">
        <title>Genomic Encyclopedia of Type Strains, Phase III (KMG-III): the genomes of soil and plant-associated and newly described type strains.</title>
        <authorList>
            <person name="Whitman W."/>
        </authorList>
    </citation>
    <scope>NUCLEOTIDE SEQUENCE [LARGE SCALE GENOMIC DNA]</scope>
    <source>
        <strain evidence="2 3">ORS 1419</strain>
    </source>
</reference>
<dbReference type="Gene3D" id="3.30.70.100">
    <property type="match status" value="1"/>
</dbReference>
<dbReference type="OrthoDB" id="9798776at2"/>
<dbReference type="SUPFAM" id="SSF54909">
    <property type="entry name" value="Dimeric alpha+beta barrel"/>
    <property type="match status" value="1"/>
</dbReference>
<comment type="caution">
    <text evidence="2">The sequence shown here is derived from an EMBL/GenBank/DDBJ whole genome shotgun (WGS) entry which is preliminary data.</text>
</comment>
<evidence type="ECO:0000313" key="3">
    <source>
        <dbReference type="Proteomes" id="UP000247454"/>
    </source>
</evidence>
<dbReference type="InterPro" id="IPR012577">
    <property type="entry name" value="NIPSNAP"/>
</dbReference>
<dbReference type="Pfam" id="PF07978">
    <property type="entry name" value="NIPSNAP"/>
    <property type="match status" value="1"/>
</dbReference>
<dbReference type="Proteomes" id="UP000247454">
    <property type="component" value="Unassembled WGS sequence"/>
</dbReference>
<sequence length="109" mass="12596">MITCFIRYQIDPFRQDAFAEYARNWGEAIPRCGADLIGYYGPYEGSATTAYGIYNIENLAAYEAYRARLSDDPLGRANYEFARKERFILKEDRIFLKLVSAPHGELIRP</sequence>
<proteinExistence type="predicted"/>
<gene>
    <name evidence="2" type="ORF">C7477_1022</name>
</gene>
<organism evidence="2 3">
    <name type="scientific">Phyllobacterium leguminum</name>
    <dbReference type="NCBI Taxonomy" id="314237"/>
    <lineage>
        <taxon>Bacteria</taxon>
        <taxon>Pseudomonadati</taxon>
        <taxon>Pseudomonadota</taxon>
        <taxon>Alphaproteobacteria</taxon>
        <taxon>Hyphomicrobiales</taxon>
        <taxon>Phyllobacteriaceae</taxon>
        <taxon>Phyllobacterium</taxon>
    </lineage>
</organism>
<dbReference type="AlphaFoldDB" id="A0A318TA74"/>
<name>A0A318TA74_9HYPH</name>
<dbReference type="RefSeq" id="WP_110748160.1">
    <property type="nucleotide sequence ID" value="NZ_QJTF01000002.1"/>
</dbReference>
<dbReference type="InterPro" id="IPR011008">
    <property type="entry name" value="Dimeric_a/b-barrel"/>
</dbReference>
<protein>
    <submittedName>
        <fullName evidence="2">NIPSNAP protein</fullName>
    </submittedName>
</protein>
<evidence type="ECO:0000259" key="1">
    <source>
        <dbReference type="Pfam" id="PF07978"/>
    </source>
</evidence>